<protein>
    <submittedName>
        <fullName evidence="2">TBC domain containing protein</fullName>
    </submittedName>
</protein>
<gene>
    <name evidence="2" type="ORF">SLOPH_1937</name>
</gene>
<evidence type="ECO:0000313" key="3">
    <source>
        <dbReference type="Proteomes" id="UP000014978"/>
    </source>
</evidence>
<dbReference type="Proteomes" id="UP000014978">
    <property type="component" value="Unassembled WGS sequence"/>
</dbReference>
<dbReference type="PROSITE" id="PS50086">
    <property type="entry name" value="TBC_RABGAP"/>
    <property type="match status" value="1"/>
</dbReference>
<dbReference type="EMBL" id="ATCN01000454">
    <property type="protein sequence ID" value="EPR78983.1"/>
    <property type="molecule type" value="Genomic_DNA"/>
</dbReference>
<dbReference type="HOGENOM" id="CLU_018687_5_0_1"/>
<dbReference type="STRING" id="1358809.S7XSS7"/>
<dbReference type="SMART" id="SM00164">
    <property type="entry name" value="TBC"/>
    <property type="match status" value="1"/>
</dbReference>
<dbReference type="Gene3D" id="1.10.8.270">
    <property type="entry name" value="putative rabgap domain of human tbc1 domain family member 14 like domains"/>
    <property type="match status" value="1"/>
</dbReference>
<keyword evidence="3" id="KW-1185">Reference proteome</keyword>
<dbReference type="GO" id="GO:0005096">
    <property type="term" value="F:GTPase activator activity"/>
    <property type="evidence" value="ECO:0007669"/>
    <property type="project" value="TreeGrafter"/>
</dbReference>
<sequence length="477" mass="57257">MFPLSFKPMDYSLEEYFYQKTLTISSILNKKVLCITELKKCAWGGIPKCLRPLCWRIMIEGIGENKVSRMEEFKNRKEKYYNGLKYNLRGDYHLNEDERIKYNLNGCGDIKFLCILEDRINNEIMKCRMENKDLMDIINNFYNIVKEEIEKDCNFNVFKEEIKIGFLNSNKEIKEKEKNNVKVKPIEKKYVENNVKIEPIEKMDIDMKNRLIYRIKKFINIIYKNLIRLDEIFNGEEIQEEDYKLFFLDKKIFHQIFIDIRRIGKEFRVKNNKNLDFIYLEILTAVAQNKPLVGYVQGMADLLVPFIDVFYGQEEIIYCGISSTFYCYSKIIEKIQDNYIGQQQGIYHLVYKLEKLIKVLDPSLYCHLENEGVKTHMFSFRWFNCIFAREFILDDQLMILDTLLSNKDFKDFLLHFAFSLLSNFKEKINEGDFSDIIILLQNIKERKWKHSELLVLFSKAYINQEIFYGTKIELYYK</sequence>
<dbReference type="InterPro" id="IPR000195">
    <property type="entry name" value="Rab-GAP-TBC_dom"/>
</dbReference>
<dbReference type="Pfam" id="PF00566">
    <property type="entry name" value="RabGAP-TBC"/>
    <property type="match status" value="1"/>
</dbReference>
<dbReference type="InParanoid" id="S7XSS7"/>
<evidence type="ECO:0000313" key="2">
    <source>
        <dbReference type="EMBL" id="EPR78983.1"/>
    </source>
</evidence>
<organism evidence="2 3">
    <name type="scientific">Spraguea lophii (strain 42_110)</name>
    <name type="common">Microsporidian parasite</name>
    <dbReference type="NCBI Taxonomy" id="1358809"/>
    <lineage>
        <taxon>Eukaryota</taxon>
        <taxon>Fungi</taxon>
        <taxon>Fungi incertae sedis</taxon>
        <taxon>Microsporidia</taxon>
        <taxon>Spragueidae</taxon>
        <taxon>Spraguea</taxon>
    </lineage>
</organism>
<accession>S7XSS7</accession>
<dbReference type="PANTHER" id="PTHR22957:SF26">
    <property type="entry name" value="LD44506P"/>
    <property type="match status" value="1"/>
</dbReference>
<evidence type="ECO:0000259" key="1">
    <source>
        <dbReference type="PROSITE" id="PS50086"/>
    </source>
</evidence>
<dbReference type="OrthoDB" id="26371at2759"/>
<dbReference type="Gene3D" id="1.10.472.80">
    <property type="entry name" value="Ypt/Rab-GAP domain of gyp1p, domain 3"/>
    <property type="match status" value="1"/>
</dbReference>
<dbReference type="VEuPathDB" id="MicrosporidiaDB:SLOPH_1937"/>
<comment type="caution">
    <text evidence="2">The sequence shown here is derived from an EMBL/GenBank/DDBJ whole genome shotgun (WGS) entry which is preliminary data.</text>
</comment>
<proteinExistence type="predicted"/>
<dbReference type="SUPFAM" id="SSF47923">
    <property type="entry name" value="Ypt/Rab-GAP domain of gyp1p"/>
    <property type="match status" value="2"/>
</dbReference>
<dbReference type="PANTHER" id="PTHR22957">
    <property type="entry name" value="TBC1 DOMAIN FAMILY MEMBER GTPASE-ACTIVATING PROTEIN"/>
    <property type="match status" value="1"/>
</dbReference>
<dbReference type="InterPro" id="IPR035969">
    <property type="entry name" value="Rab-GAP_TBC_sf"/>
</dbReference>
<name>S7XSS7_SPRLO</name>
<feature type="domain" description="Rab-GAP TBC" evidence="1">
    <location>
        <begin position="45"/>
        <end position="407"/>
    </location>
</feature>
<reference evidence="3" key="1">
    <citation type="journal article" date="2013" name="PLoS Genet.">
        <title>The genome of Spraguea lophii and the basis of host-microsporidian interactions.</title>
        <authorList>
            <person name="Campbell S.E."/>
            <person name="Williams T.A."/>
            <person name="Yousuf A."/>
            <person name="Soanes D.M."/>
            <person name="Paszkiewicz K.H."/>
            <person name="Williams B.A.P."/>
        </authorList>
    </citation>
    <scope>NUCLEOTIDE SEQUENCE [LARGE SCALE GENOMIC DNA]</scope>
    <source>
        <strain evidence="3">42_110</strain>
    </source>
</reference>
<dbReference type="AlphaFoldDB" id="S7XSS7"/>